<organism evidence="1">
    <name type="scientific">Dasosvirus sp</name>
    <dbReference type="NCBI Taxonomy" id="2487764"/>
    <lineage>
        <taxon>Viruses</taxon>
        <taxon>Varidnaviria</taxon>
        <taxon>Bamfordvirae</taxon>
        <taxon>Nucleocytoviricota</taxon>
        <taxon>Megaviricetes</taxon>
        <taxon>Imitervirales</taxon>
        <taxon>Mimiviridae</taxon>
        <taxon>Klosneuvirinae</taxon>
    </lineage>
</organism>
<sequence length="37" mass="4360">MTETIKASSKEIAEKYFMLQDHRNDPDGRMIVTNILY</sequence>
<gene>
    <name evidence="1" type="ORF">Dasosvirus4_26</name>
</gene>
<name>A0A3G4ZRL2_9VIRU</name>
<reference evidence="1" key="1">
    <citation type="submission" date="2018-10" db="EMBL/GenBank/DDBJ databases">
        <title>Hidden diversity of soil giant viruses.</title>
        <authorList>
            <person name="Schulz F."/>
            <person name="Alteio L."/>
            <person name="Goudeau D."/>
            <person name="Ryan E.M."/>
            <person name="Malmstrom R.R."/>
            <person name="Blanchard J."/>
            <person name="Woyke T."/>
        </authorList>
    </citation>
    <scope>NUCLEOTIDE SEQUENCE</scope>
    <source>
        <strain evidence="1">DSV1</strain>
    </source>
</reference>
<protein>
    <submittedName>
        <fullName evidence="1">Uncharacterized protein</fullName>
    </submittedName>
</protein>
<proteinExistence type="predicted"/>
<evidence type="ECO:0000313" key="1">
    <source>
        <dbReference type="EMBL" id="AYV77505.1"/>
    </source>
</evidence>
<dbReference type="EMBL" id="MK072045">
    <property type="protein sequence ID" value="AYV77505.1"/>
    <property type="molecule type" value="Genomic_DNA"/>
</dbReference>
<accession>A0A3G4ZRL2</accession>